<gene>
    <name evidence="3" type="ORF">ENUP19_0328G0038</name>
</gene>
<evidence type="ECO:0000313" key="4">
    <source>
        <dbReference type="Proteomes" id="UP001628156"/>
    </source>
</evidence>
<feature type="domain" description="TLDc" evidence="2">
    <location>
        <begin position="116"/>
        <end position="204"/>
    </location>
</feature>
<feature type="coiled-coil region" evidence="1">
    <location>
        <begin position="56"/>
        <end position="96"/>
    </location>
</feature>
<dbReference type="Proteomes" id="UP001628156">
    <property type="component" value="Unassembled WGS sequence"/>
</dbReference>
<keyword evidence="4" id="KW-1185">Reference proteome</keyword>
<organism evidence="3 4">
    <name type="scientific">Entamoeba nuttalli</name>
    <dbReference type="NCBI Taxonomy" id="412467"/>
    <lineage>
        <taxon>Eukaryota</taxon>
        <taxon>Amoebozoa</taxon>
        <taxon>Evosea</taxon>
        <taxon>Archamoebae</taxon>
        <taxon>Mastigamoebida</taxon>
        <taxon>Entamoebidae</taxon>
        <taxon>Entamoeba</taxon>
    </lineage>
</organism>
<proteinExistence type="predicted"/>
<reference evidence="3 4" key="1">
    <citation type="journal article" date="2019" name="PLoS Negl. Trop. Dis.">
        <title>Whole genome sequencing of Entamoeba nuttalli reveals mammalian host-related molecular signatures and a novel octapeptide-repeat surface protein.</title>
        <authorList>
            <person name="Tanaka M."/>
            <person name="Makiuchi T."/>
            <person name="Komiyama T."/>
            <person name="Shiina T."/>
            <person name="Osaki K."/>
            <person name="Tachibana H."/>
        </authorList>
    </citation>
    <scope>NUCLEOTIDE SEQUENCE [LARGE SCALE GENOMIC DNA]</scope>
    <source>
        <strain evidence="3 4">P19-061405</strain>
    </source>
</reference>
<keyword evidence="1" id="KW-0175">Coiled coil</keyword>
<protein>
    <recommendedName>
        <fullName evidence="2">TLDc domain-containing protein</fullName>
    </recommendedName>
</protein>
<name>A0ABQ0DWL8_9EUKA</name>
<accession>A0ABQ0DWL8</accession>
<dbReference type="EMBL" id="BAAFRS010000328">
    <property type="protein sequence ID" value="GAB1227244.1"/>
    <property type="molecule type" value="Genomic_DNA"/>
</dbReference>
<evidence type="ECO:0000313" key="3">
    <source>
        <dbReference type="EMBL" id="GAB1227244.1"/>
    </source>
</evidence>
<dbReference type="InterPro" id="IPR006571">
    <property type="entry name" value="TLDc_dom"/>
</dbReference>
<comment type="caution">
    <text evidence="3">The sequence shown here is derived from an EMBL/GenBank/DDBJ whole genome shotgun (WGS) entry which is preliminary data.</text>
</comment>
<evidence type="ECO:0000256" key="1">
    <source>
        <dbReference type="SAM" id="Coils"/>
    </source>
</evidence>
<evidence type="ECO:0000259" key="2">
    <source>
        <dbReference type="Pfam" id="PF07534"/>
    </source>
</evidence>
<sequence>MNGGITNLFNYGNIYFISTPFKEFQGSNDSITSTTTSFDILNNKNINTQEKCYEKQKIIQEEIQEENNNIIQKESKDELEIKKETKEIQKEKSVNKRKGIDMKNIENEKYFIGIPIIEKSFFHKFYESLKEWTSKQTFKLIYDSNSDGLTACSFNTLLKGKENILLMAFTKKGYVFGSFHSIIPNDKSMISNDLNHFLFSLSSPYLIEPTKFIGNGILHLHDDSEDNNVVDIFSGYSIYSNNTVMVYSSFDSTYHSNSLNFVGKSNSKVIITKFIAFECI</sequence>
<dbReference type="Pfam" id="PF07534">
    <property type="entry name" value="TLD"/>
    <property type="match status" value="1"/>
</dbReference>